<dbReference type="RefSeq" id="WP_177240982.1">
    <property type="nucleotide sequence ID" value="NZ_FOHX01000012.1"/>
</dbReference>
<feature type="compositionally biased region" description="Gly residues" evidence="1">
    <location>
        <begin position="139"/>
        <end position="150"/>
    </location>
</feature>
<evidence type="ECO:0000313" key="3">
    <source>
        <dbReference type="EMBL" id="SEU34986.1"/>
    </source>
</evidence>
<reference evidence="3 4" key="1">
    <citation type="submission" date="2016-10" db="EMBL/GenBank/DDBJ databases">
        <authorList>
            <person name="de Groot N.N."/>
        </authorList>
    </citation>
    <scope>NUCLEOTIDE SEQUENCE [LARGE SCALE GENOMIC DNA]</scope>
    <source>
        <strain evidence="3 4">CGMCC 4.5598</strain>
    </source>
</reference>
<keyword evidence="2" id="KW-0812">Transmembrane</keyword>
<evidence type="ECO:0000256" key="1">
    <source>
        <dbReference type="SAM" id="MobiDB-lite"/>
    </source>
</evidence>
<organism evidence="3 4">
    <name type="scientific">Nonomuraea wenchangensis</name>
    <dbReference type="NCBI Taxonomy" id="568860"/>
    <lineage>
        <taxon>Bacteria</taxon>
        <taxon>Bacillati</taxon>
        <taxon>Actinomycetota</taxon>
        <taxon>Actinomycetes</taxon>
        <taxon>Streptosporangiales</taxon>
        <taxon>Streptosporangiaceae</taxon>
        <taxon>Nonomuraea</taxon>
    </lineage>
</organism>
<sequence>MSKTGADSGRGSRSRVRRGAVVTALVVTAALLVVGLVGFFADPLRLPPEVLQVLDQRASVVSMFIGAAGLVIAVAALLLQLRSDRRRITAESASGTEPPVRLHPPPGTQTQLNMPAAGGTVNAVQGGTLNIHNPAAPGGRPGGGGQEPSS</sequence>
<dbReference type="STRING" id="568860.SAMN05421811_112160"/>
<feature type="transmembrane region" description="Helical" evidence="2">
    <location>
        <begin position="60"/>
        <end position="79"/>
    </location>
</feature>
<evidence type="ECO:0000256" key="2">
    <source>
        <dbReference type="SAM" id="Phobius"/>
    </source>
</evidence>
<feature type="transmembrane region" description="Helical" evidence="2">
    <location>
        <begin position="20"/>
        <end position="40"/>
    </location>
</feature>
<accession>A0A1I0L752</accession>
<keyword evidence="2" id="KW-0472">Membrane</keyword>
<keyword evidence="4" id="KW-1185">Reference proteome</keyword>
<name>A0A1I0L752_9ACTN</name>
<dbReference type="Proteomes" id="UP000199361">
    <property type="component" value="Unassembled WGS sequence"/>
</dbReference>
<proteinExistence type="predicted"/>
<evidence type="ECO:0000313" key="4">
    <source>
        <dbReference type="Proteomes" id="UP000199361"/>
    </source>
</evidence>
<dbReference type="EMBL" id="FOHX01000012">
    <property type="protein sequence ID" value="SEU34986.1"/>
    <property type="molecule type" value="Genomic_DNA"/>
</dbReference>
<protein>
    <submittedName>
        <fullName evidence="3">Uncharacterized protein</fullName>
    </submittedName>
</protein>
<gene>
    <name evidence="3" type="ORF">SAMN05421811_112160</name>
</gene>
<feature type="compositionally biased region" description="Polar residues" evidence="1">
    <location>
        <begin position="122"/>
        <end position="131"/>
    </location>
</feature>
<dbReference type="AlphaFoldDB" id="A0A1I0L752"/>
<feature type="region of interest" description="Disordered" evidence="1">
    <location>
        <begin position="89"/>
        <end position="150"/>
    </location>
</feature>
<keyword evidence="2" id="KW-1133">Transmembrane helix</keyword>